<proteinExistence type="predicted"/>
<protein>
    <submittedName>
        <fullName evidence="2">Uncharacterized protein</fullName>
    </submittedName>
</protein>
<evidence type="ECO:0000256" key="1">
    <source>
        <dbReference type="SAM" id="MobiDB-lite"/>
    </source>
</evidence>
<feature type="region of interest" description="Disordered" evidence="1">
    <location>
        <begin position="124"/>
        <end position="155"/>
    </location>
</feature>
<reference evidence="3" key="1">
    <citation type="journal article" date="2011" name="Nature">
        <title>Genome sequence and analysis of the tuber crop potato.</title>
        <authorList>
            <consortium name="The Potato Genome Sequencing Consortium"/>
        </authorList>
    </citation>
    <scope>NUCLEOTIDE SEQUENCE [LARGE SCALE GENOMIC DNA]</scope>
    <source>
        <strain evidence="3">cv. DM1-3 516 R44</strain>
    </source>
</reference>
<reference evidence="2" key="2">
    <citation type="submission" date="2015-06" db="UniProtKB">
        <authorList>
            <consortium name="EnsemblPlants"/>
        </authorList>
    </citation>
    <scope>IDENTIFICATION</scope>
    <source>
        <strain evidence="2">DM1-3 516 R44</strain>
    </source>
</reference>
<dbReference type="Gramene" id="PGSC0003DMT400093362">
    <property type="protein sequence ID" value="PGSC0003DMT400093362"/>
    <property type="gene ID" value="PGSC0003DMG400042933"/>
</dbReference>
<dbReference type="AlphaFoldDB" id="M1DRT4"/>
<evidence type="ECO:0000313" key="2">
    <source>
        <dbReference type="EnsemblPlants" id="PGSC0003DMT400093362"/>
    </source>
</evidence>
<accession>M1DRT4</accession>
<evidence type="ECO:0000313" key="3">
    <source>
        <dbReference type="Proteomes" id="UP000011115"/>
    </source>
</evidence>
<organism evidence="2 3">
    <name type="scientific">Solanum tuberosum</name>
    <name type="common">Potato</name>
    <dbReference type="NCBI Taxonomy" id="4113"/>
    <lineage>
        <taxon>Eukaryota</taxon>
        <taxon>Viridiplantae</taxon>
        <taxon>Streptophyta</taxon>
        <taxon>Embryophyta</taxon>
        <taxon>Tracheophyta</taxon>
        <taxon>Spermatophyta</taxon>
        <taxon>Magnoliopsida</taxon>
        <taxon>eudicotyledons</taxon>
        <taxon>Gunneridae</taxon>
        <taxon>Pentapetalae</taxon>
        <taxon>asterids</taxon>
        <taxon>lamiids</taxon>
        <taxon>Solanales</taxon>
        <taxon>Solanaceae</taxon>
        <taxon>Solanoideae</taxon>
        <taxon>Solaneae</taxon>
        <taxon>Solanum</taxon>
    </lineage>
</organism>
<name>M1DRT4_SOLTU</name>
<sequence>MNIPKKFDQSIKKSLAPLVERLVKCEGMIESRNVHKLSDHGSENDSYCGLNDNMGDFNDIPINVIQITGAIKISFTNGRFVFHITETMIQFLQMKGILVGLDHEDLHEHLRNFKKGLIEGCKGKCQSKGAKPKPKPKAAPTLAKHRPSSRLSPRPVVLNTVHVRSREDPLAWWKARP</sequence>
<dbReference type="HOGENOM" id="CLU_1520419_0_0_1"/>
<dbReference type="EnsemblPlants" id="PGSC0003DMT400093362">
    <property type="protein sequence ID" value="PGSC0003DMT400093362"/>
    <property type="gene ID" value="PGSC0003DMG400042933"/>
</dbReference>
<keyword evidence="3" id="KW-1185">Reference proteome</keyword>
<dbReference type="Proteomes" id="UP000011115">
    <property type="component" value="Unassembled WGS sequence"/>
</dbReference>
<dbReference type="PaxDb" id="4113-PGSC0003DMT400093362"/>
<dbReference type="InParanoid" id="M1DRT4"/>